<feature type="chain" id="PRO_5042131182" evidence="1">
    <location>
        <begin position="19"/>
        <end position="127"/>
    </location>
</feature>
<proteinExistence type="predicted"/>
<name>A0AAD1Y194_EUPCR</name>
<evidence type="ECO:0000313" key="3">
    <source>
        <dbReference type="Proteomes" id="UP001295684"/>
    </source>
</evidence>
<dbReference type="AlphaFoldDB" id="A0AAD1Y194"/>
<feature type="signal peptide" evidence="1">
    <location>
        <begin position="1"/>
        <end position="18"/>
    </location>
</feature>
<organism evidence="2 3">
    <name type="scientific">Euplotes crassus</name>
    <dbReference type="NCBI Taxonomy" id="5936"/>
    <lineage>
        <taxon>Eukaryota</taxon>
        <taxon>Sar</taxon>
        <taxon>Alveolata</taxon>
        <taxon>Ciliophora</taxon>
        <taxon>Intramacronucleata</taxon>
        <taxon>Spirotrichea</taxon>
        <taxon>Hypotrichia</taxon>
        <taxon>Euplotida</taxon>
        <taxon>Euplotidae</taxon>
        <taxon>Moneuplotes</taxon>
    </lineage>
</organism>
<dbReference type="EMBL" id="CAMPGE010024859">
    <property type="protein sequence ID" value="CAI2382674.1"/>
    <property type="molecule type" value="Genomic_DNA"/>
</dbReference>
<keyword evidence="1" id="KW-0732">Signal</keyword>
<evidence type="ECO:0000256" key="1">
    <source>
        <dbReference type="SAM" id="SignalP"/>
    </source>
</evidence>
<evidence type="ECO:0000313" key="2">
    <source>
        <dbReference type="EMBL" id="CAI2382674.1"/>
    </source>
</evidence>
<comment type="caution">
    <text evidence="2">The sequence shown here is derived from an EMBL/GenBank/DDBJ whole genome shotgun (WGS) entry which is preliminary data.</text>
</comment>
<dbReference type="Proteomes" id="UP001295684">
    <property type="component" value="Unassembled WGS sequence"/>
</dbReference>
<reference evidence="2" key="1">
    <citation type="submission" date="2023-07" db="EMBL/GenBank/DDBJ databases">
        <authorList>
            <consortium name="AG Swart"/>
            <person name="Singh M."/>
            <person name="Singh A."/>
            <person name="Seah K."/>
            <person name="Emmerich C."/>
        </authorList>
    </citation>
    <scope>NUCLEOTIDE SEQUENCE</scope>
    <source>
        <strain evidence="2">DP1</strain>
    </source>
</reference>
<protein>
    <submittedName>
        <fullName evidence="2">Uncharacterized protein</fullName>
    </submittedName>
</protein>
<keyword evidence="3" id="KW-1185">Reference proteome</keyword>
<accession>A0AAD1Y194</accession>
<sequence length="127" mass="14316">MRLSLVIVALLLVSTTLAKYHTYEEFTKELRKPAIEASVVQILESYFTPEVVELLGGQAYNIARTGVGCAAGVFGGLNTGFTIWDVISQAPRDIDSYIFGAIYAYAWWQQNGQYMEYMCSNFWDLVH</sequence>
<gene>
    <name evidence="2" type="ORF">ECRASSUSDP1_LOCUS24154</name>
</gene>